<proteinExistence type="predicted"/>
<gene>
    <name evidence="2" type="ORF">QUW25_07875</name>
</gene>
<feature type="domain" description="Glycosyl transferase family 1" evidence="1">
    <location>
        <begin position="195"/>
        <end position="348"/>
    </location>
</feature>
<keyword evidence="2" id="KW-0808">Transferase</keyword>
<dbReference type="Proteomes" id="UP001529256">
    <property type="component" value="Unassembled WGS sequence"/>
</dbReference>
<organism evidence="2 3">
    <name type="scientific">Thermophilibacter provencensis</name>
    <dbReference type="NCBI Taxonomy" id="1852386"/>
    <lineage>
        <taxon>Bacteria</taxon>
        <taxon>Bacillati</taxon>
        <taxon>Actinomycetota</taxon>
        <taxon>Coriobacteriia</taxon>
        <taxon>Coriobacteriales</taxon>
        <taxon>Atopobiaceae</taxon>
        <taxon>Thermophilibacter</taxon>
    </lineage>
</organism>
<dbReference type="Pfam" id="PF00534">
    <property type="entry name" value="Glycos_transf_1"/>
    <property type="match status" value="1"/>
</dbReference>
<dbReference type="EC" id="2.4.-.-" evidence="2"/>
<name>A0ABT7V4Q8_9ACTN</name>
<sequence>MPVSRQLKVALVHDWLVGQGGGERVLKCFHEMWPEAPIYTLVYDETKAPAWTRECDVRTTYIQKWPGAKSHHKLLLSFMPKAWEAFDLTEYDLVISSCASCCKGVLTRPDAVHICCCYSPTRYVWDLYYEYLAGAGAIKRLFMPRMIHKVRMWDYLAAQRVDEFVVDSNFVGKRVEKFYRRQATTIYPGVRVNEQEVRDAPEDYYLVVSRFVGYKRVDIAVDACNKLGKRLIIIGSGGEDEERLRAAAGPTVEFLGRVSDEEMRNWYAGAKAFLFPGMEDYGLTPVEAMAAGVPVLAYGKGGALETVSDGRTGLFFYQQDADGLCECIERFEREGVALSRQEIHEYSKRFSEDNFTKEFRLFVDKTLETRKVQ</sequence>
<keyword evidence="2" id="KW-0328">Glycosyltransferase</keyword>
<comment type="caution">
    <text evidence="2">The sequence shown here is derived from an EMBL/GenBank/DDBJ whole genome shotgun (WGS) entry which is preliminary data.</text>
</comment>
<evidence type="ECO:0000259" key="1">
    <source>
        <dbReference type="Pfam" id="PF00534"/>
    </source>
</evidence>
<dbReference type="EMBL" id="JAUDEA010000012">
    <property type="protein sequence ID" value="MDM8271585.1"/>
    <property type="molecule type" value="Genomic_DNA"/>
</dbReference>
<accession>A0ABT7V4Q8</accession>
<reference evidence="3" key="2">
    <citation type="submission" date="2023-06" db="EMBL/GenBank/DDBJ databases">
        <title>Identification and characterization of horizontal gene transfer across gut microbiota members of farm animals based on homology search.</title>
        <authorList>
            <person name="Zeman M."/>
            <person name="Kubasova T."/>
            <person name="Jahodarova E."/>
            <person name="Nykrynova M."/>
            <person name="Rychlik I."/>
        </authorList>
    </citation>
    <scope>NUCLEOTIDE SEQUENCE [LARGE SCALE GENOMIC DNA]</scope>
    <source>
        <strain evidence="3">153_Feed</strain>
    </source>
</reference>
<dbReference type="GO" id="GO:0016757">
    <property type="term" value="F:glycosyltransferase activity"/>
    <property type="evidence" value="ECO:0007669"/>
    <property type="project" value="UniProtKB-KW"/>
</dbReference>
<dbReference type="PANTHER" id="PTHR45947">
    <property type="entry name" value="SULFOQUINOVOSYL TRANSFERASE SQD2"/>
    <property type="match status" value="1"/>
</dbReference>
<dbReference type="InterPro" id="IPR001296">
    <property type="entry name" value="Glyco_trans_1"/>
</dbReference>
<evidence type="ECO:0000313" key="3">
    <source>
        <dbReference type="Proteomes" id="UP001529256"/>
    </source>
</evidence>
<evidence type="ECO:0000313" key="2">
    <source>
        <dbReference type="EMBL" id="MDM8271585.1"/>
    </source>
</evidence>
<keyword evidence="3" id="KW-1185">Reference proteome</keyword>
<protein>
    <submittedName>
        <fullName evidence="2">Glycosyltransferase</fullName>
        <ecNumber evidence="2">2.4.-.-</ecNumber>
    </submittedName>
</protein>
<dbReference type="PANTHER" id="PTHR45947:SF3">
    <property type="entry name" value="SULFOQUINOVOSYL TRANSFERASE SQD2"/>
    <property type="match status" value="1"/>
</dbReference>
<reference evidence="2 3" key="3">
    <citation type="submission" date="2023-06" db="EMBL/GenBank/DDBJ databases">
        <authorList>
            <person name="Zeman M."/>
            <person name="Kubasova T."/>
            <person name="Jahodarova E."/>
            <person name="Nykrynova M."/>
            <person name="Rychlik I."/>
        </authorList>
    </citation>
    <scope>NUCLEOTIDE SEQUENCE [LARGE SCALE GENOMIC DNA]</scope>
    <source>
        <strain evidence="2 3">153_Feed</strain>
    </source>
</reference>
<dbReference type="RefSeq" id="WP_289511662.1">
    <property type="nucleotide sequence ID" value="NZ_JAUDEA010000012.1"/>
</dbReference>
<dbReference type="InterPro" id="IPR050194">
    <property type="entry name" value="Glycosyltransferase_grp1"/>
</dbReference>
<dbReference type="Gene3D" id="3.40.50.2000">
    <property type="entry name" value="Glycogen Phosphorylase B"/>
    <property type="match status" value="1"/>
</dbReference>
<dbReference type="SUPFAM" id="SSF53756">
    <property type="entry name" value="UDP-Glycosyltransferase/glycogen phosphorylase"/>
    <property type="match status" value="1"/>
</dbReference>
<reference evidence="2 3" key="1">
    <citation type="submission" date="2023-06" db="EMBL/GenBank/DDBJ databases">
        <title>Identification and characterization of horizontal gene transfer across gut microbiota members of farm animals based on homology search.</title>
        <authorList>
            <person name="Schwarzerova J."/>
            <person name="Nykrynova M."/>
            <person name="Jureckova K."/>
            <person name="Cejkova D."/>
            <person name="Rychlik I."/>
        </authorList>
    </citation>
    <scope>NUCLEOTIDE SEQUENCE [LARGE SCALE GENOMIC DNA]</scope>
    <source>
        <strain evidence="2 3">153_Feed</strain>
    </source>
</reference>